<dbReference type="InterPro" id="IPR050463">
    <property type="entry name" value="Gfo/Idh/MocA_oxidrdct_glycsds"/>
</dbReference>
<evidence type="ECO:0000256" key="1">
    <source>
        <dbReference type="ARBA" id="ARBA00023002"/>
    </source>
</evidence>
<sequence>MRPVTVGIVGCGQISAAYLEGRTGMLSGLTRVVACSDLIAGRAQQRAAEFGIPKVCTTEDLVADPEIEIVVNLTMPAQHHEVTMAALGAGKHVFSEKPLTVNRQLGKEITDTAARNNLLLAGAPDTFLGTGLQVCRQLIDDGAIGVPITAQ</sequence>
<feature type="domain" description="Gfo/Idh/MocA-like oxidoreductase N-terminal" evidence="2">
    <location>
        <begin position="5"/>
        <end position="119"/>
    </location>
</feature>
<comment type="caution">
    <text evidence="3">The sequence shown here is derived from an EMBL/GenBank/DDBJ whole genome shotgun (WGS) entry which is preliminary data.</text>
</comment>
<reference evidence="3" key="1">
    <citation type="journal article" date="2014" name="Front. Microbiol.">
        <title>High frequency of phylogenetically diverse reductive dehalogenase-homologous genes in deep subseafloor sedimentary metagenomes.</title>
        <authorList>
            <person name="Kawai M."/>
            <person name="Futagami T."/>
            <person name="Toyoda A."/>
            <person name="Takaki Y."/>
            <person name="Nishi S."/>
            <person name="Hori S."/>
            <person name="Arai W."/>
            <person name="Tsubouchi T."/>
            <person name="Morono Y."/>
            <person name="Uchiyama I."/>
            <person name="Ito T."/>
            <person name="Fujiyama A."/>
            <person name="Inagaki F."/>
            <person name="Takami H."/>
        </authorList>
    </citation>
    <scope>NUCLEOTIDE SEQUENCE</scope>
    <source>
        <strain evidence="3">Expedition CK06-06</strain>
    </source>
</reference>
<name>X0U9A0_9ZZZZ</name>
<accession>X0U9A0</accession>
<dbReference type="PANTHER" id="PTHR43818">
    <property type="entry name" value="BCDNA.GH03377"/>
    <property type="match status" value="1"/>
</dbReference>
<dbReference type="Pfam" id="PF01408">
    <property type="entry name" value="GFO_IDH_MocA"/>
    <property type="match status" value="1"/>
</dbReference>
<dbReference type="Gene3D" id="3.40.50.720">
    <property type="entry name" value="NAD(P)-binding Rossmann-like Domain"/>
    <property type="match status" value="1"/>
</dbReference>
<dbReference type="AlphaFoldDB" id="X0U9A0"/>
<keyword evidence="1" id="KW-0560">Oxidoreductase</keyword>
<dbReference type="SUPFAM" id="SSF51735">
    <property type="entry name" value="NAD(P)-binding Rossmann-fold domains"/>
    <property type="match status" value="1"/>
</dbReference>
<dbReference type="GO" id="GO:0016491">
    <property type="term" value="F:oxidoreductase activity"/>
    <property type="evidence" value="ECO:0007669"/>
    <property type="project" value="UniProtKB-KW"/>
</dbReference>
<evidence type="ECO:0000313" key="3">
    <source>
        <dbReference type="EMBL" id="GAF95916.1"/>
    </source>
</evidence>
<dbReference type="PANTHER" id="PTHR43818:SF11">
    <property type="entry name" value="BCDNA.GH03377"/>
    <property type="match status" value="1"/>
</dbReference>
<feature type="non-terminal residue" evidence="3">
    <location>
        <position position="151"/>
    </location>
</feature>
<dbReference type="GO" id="GO:0000166">
    <property type="term" value="F:nucleotide binding"/>
    <property type="evidence" value="ECO:0007669"/>
    <property type="project" value="InterPro"/>
</dbReference>
<proteinExistence type="predicted"/>
<dbReference type="Gene3D" id="3.30.360.10">
    <property type="entry name" value="Dihydrodipicolinate Reductase, domain 2"/>
    <property type="match status" value="1"/>
</dbReference>
<evidence type="ECO:0000259" key="2">
    <source>
        <dbReference type="Pfam" id="PF01408"/>
    </source>
</evidence>
<protein>
    <recommendedName>
        <fullName evidence="2">Gfo/Idh/MocA-like oxidoreductase N-terminal domain-containing protein</fullName>
    </recommendedName>
</protein>
<dbReference type="InterPro" id="IPR036291">
    <property type="entry name" value="NAD(P)-bd_dom_sf"/>
</dbReference>
<organism evidence="3">
    <name type="scientific">marine sediment metagenome</name>
    <dbReference type="NCBI Taxonomy" id="412755"/>
    <lineage>
        <taxon>unclassified sequences</taxon>
        <taxon>metagenomes</taxon>
        <taxon>ecological metagenomes</taxon>
    </lineage>
</organism>
<dbReference type="EMBL" id="BARS01018567">
    <property type="protein sequence ID" value="GAF95916.1"/>
    <property type="molecule type" value="Genomic_DNA"/>
</dbReference>
<dbReference type="InterPro" id="IPR000683">
    <property type="entry name" value="Gfo/Idh/MocA-like_OxRdtase_N"/>
</dbReference>
<gene>
    <name evidence="3" type="ORF">S01H1_30202</name>
</gene>